<name>A0ABT8F6J1_9BACT</name>
<evidence type="ECO:0000313" key="1">
    <source>
        <dbReference type="EMBL" id="MDN4165979.1"/>
    </source>
</evidence>
<comment type="caution">
    <text evidence="1">The sequence shown here is derived from an EMBL/GenBank/DDBJ whole genome shotgun (WGS) entry which is preliminary data.</text>
</comment>
<dbReference type="Proteomes" id="UP001168552">
    <property type="component" value="Unassembled WGS sequence"/>
</dbReference>
<organism evidence="1 2">
    <name type="scientific">Shiella aurantiaca</name>
    <dbReference type="NCBI Taxonomy" id="3058365"/>
    <lineage>
        <taxon>Bacteria</taxon>
        <taxon>Pseudomonadati</taxon>
        <taxon>Bacteroidota</taxon>
        <taxon>Cytophagia</taxon>
        <taxon>Cytophagales</taxon>
        <taxon>Shiellaceae</taxon>
        <taxon>Shiella</taxon>
    </lineage>
</organism>
<dbReference type="EMBL" id="JAUHJS010000005">
    <property type="protein sequence ID" value="MDN4165979.1"/>
    <property type="molecule type" value="Genomic_DNA"/>
</dbReference>
<dbReference type="InterPro" id="IPR014710">
    <property type="entry name" value="RmlC-like_jellyroll"/>
</dbReference>
<evidence type="ECO:0000313" key="2">
    <source>
        <dbReference type="Proteomes" id="UP001168552"/>
    </source>
</evidence>
<sequence length="194" mass="21938">MHFQHFPASHFSPSTWAGGRTTQLFIYPPEAEYKLRNFQFRLSTATVEVEKSDFTPLPGVSRELLLLEGCIRIIHEGKYTKVLSPLDTDSFQGDWKTCSEGKCTDFNQMMQGNTQGSLAGHDVQKSTSFHYHPSPNTNWLFLYLYRGKISLAIEANHLELNAGDVVVIQEHKLAFLSLTAHEDSRVVFAEVETA</sequence>
<dbReference type="Gene3D" id="2.60.120.10">
    <property type="entry name" value="Jelly Rolls"/>
    <property type="match status" value="1"/>
</dbReference>
<dbReference type="PANTHER" id="PTHR37943:SF1">
    <property type="entry name" value="PROTEIN VES"/>
    <property type="match status" value="1"/>
</dbReference>
<dbReference type="Pfam" id="PF05962">
    <property type="entry name" value="HutD"/>
    <property type="match status" value="1"/>
</dbReference>
<dbReference type="InterPro" id="IPR010282">
    <property type="entry name" value="Uncharacterised_HutD/Ves"/>
</dbReference>
<keyword evidence="2" id="KW-1185">Reference proteome</keyword>
<gene>
    <name evidence="1" type="ORF">QWY31_10730</name>
</gene>
<dbReference type="SUPFAM" id="SSF51182">
    <property type="entry name" value="RmlC-like cupins"/>
    <property type="match status" value="1"/>
</dbReference>
<dbReference type="PANTHER" id="PTHR37943">
    <property type="entry name" value="PROTEIN VES"/>
    <property type="match status" value="1"/>
</dbReference>
<dbReference type="RefSeq" id="WP_320004514.1">
    <property type="nucleotide sequence ID" value="NZ_JAUHJS010000005.1"/>
</dbReference>
<proteinExistence type="predicted"/>
<reference evidence="1" key="1">
    <citation type="submission" date="2023-06" db="EMBL/GenBank/DDBJ databases">
        <title>Cytophagales bacterium Strain LB-30, isolated from soil.</title>
        <authorList>
            <person name="Liu B."/>
        </authorList>
    </citation>
    <scope>NUCLEOTIDE SEQUENCE</scope>
    <source>
        <strain evidence="1">LB-30</strain>
    </source>
</reference>
<protein>
    <submittedName>
        <fullName evidence="1">HutD family protein</fullName>
    </submittedName>
</protein>
<dbReference type="InterPro" id="IPR011051">
    <property type="entry name" value="RmlC_Cupin_sf"/>
</dbReference>
<accession>A0ABT8F6J1</accession>